<protein>
    <submittedName>
        <fullName evidence="1">Uncharacterized protein</fullName>
    </submittedName>
</protein>
<accession>A0A482EVJ5</accession>
<reference evidence="1" key="1">
    <citation type="submission" date="2019-01" db="EMBL/GenBank/DDBJ databases">
        <title>Salmonella strain 1423 plasmid sequences.</title>
        <authorList>
            <person name="Chen K."/>
            <person name="Chen S."/>
        </authorList>
    </citation>
    <scope>NUCLEOTIDE SEQUENCE</scope>
    <source>
        <strain evidence="1">Sa1423</strain>
        <plasmid evidence="1">pSa1423-160k</plasmid>
    </source>
</reference>
<evidence type="ECO:0000313" key="1">
    <source>
        <dbReference type="EMBL" id="QBM91442.1"/>
    </source>
</evidence>
<organism evidence="1">
    <name type="scientific">Salmonella sp</name>
    <dbReference type="NCBI Taxonomy" id="599"/>
    <lineage>
        <taxon>Bacteria</taxon>
        <taxon>Pseudomonadati</taxon>
        <taxon>Pseudomonadota</taxon>
        <taxon>Gammaproteobacteria</taxon>
        <taxon>Enterobacterales</taxon>
        <taxon>Enterobacteriaceae</taxon>
        <taxon>Salmonella</taxon>
    </lineage>
</organism>
<dbReference type="EMBL" id="MK356558">
    <property type="protein sequence ID" value="QBM91442.1"/>
    <property type="molecule type" value="Genomic_DNA"/>
</dbReference>
<dbReference type="AlphaFoldDB" id="A0A482EVJ5"/>
<proteinExistence type="predicted"/>
<geneLocation type="plasmid" evidence="1">
    <name>pSa1423-160k</name>
</geneLocation>
<name>A0A482EVJ5_SALSP</name>
<gene>
    <name evidence="1" type="ORF">NNIBIDOC_00112</name>
</gene>
<keyword evidence="1" id="KW-0614">Plasmid</keyword>
<sequence>MTVVSVGLHGCQRVSNQSRALYVALSESMVRLVKFLKYRSE</sequence>